<dbReference type="InterPro" id="IPR036116">
    <property type="entry name" value="FN3_sf"/>
</dbReference>
<organism evidence="1">
    <name type="scientific">Magallana gigas</name>
    <name type="common">Pacific oyster</name>
    <name type="synonym">Crassostrea gigas</name>
    <dbReference type="NCBI Taxonomy" id="29159"/>
    <lineage>
        <taxon>Eukaryota</taxon>
        <taxon>Metazoa</taxon>
        <taxon>Spiralia</taxon>
        <taxon>Lophotrochozoa</taxon>
        <taxon>Mollusca</taxon>
        <taxon>Bivalvia</taxon>
        <taxon>Autobranchia</taxon>
        <taxon>Pteriomorphia</taxon>
        <taxon>Ostreida</taxon>
        <taxon>Ostreoidea</taxon>
        <taxon>Ostreidae</taxon>
        <taxon>Magallana</taxon>
    </lineage>
</organism>
<dbReference type="HOGENOM" id="CLU_002766_0_0_1"/>
<sequence length="1312" mass="146802">MYYICVNITSNVSSSQCSNGFIIDRDPPSKGEVYIKTKKNGYITDDSRLDIHWHGFTDDNKFRNLGYPSSIQFYEIAIGTKKETGDVLPFQNVGLLSAISISNSSLVGGTSYYFSVKAHDHAGNYMTGSSKPYIFDKTPPTHGDVYVGYYLNHKSYVWNYAGLSTSGFSNPFIFDSSPPEKGVVREGHAHNQRDEDYTTDSTVHIHWTEFVDKHSPIDYYRIGLGSGVEWTWTLSFIPGKRYFSTVEGCNMAGLCSQTSSNGIVIDSSPPVPGFVSIGAENVKYIPQRSSLALEWGNFADIQSGIVHYEICVGTSKLNCNILWWKNVRLEQTALLLNLALPTNQDLYAVVKATNRVGLSTRQTSHSFRVDDTPPTVTKLPRFISSEDASSIYDSSVVRVEWGFDDKESPIKMTLLSLRLQDGAHSEIDNIVVNSKDMFVKSLSSKEWLKDGDSYYVVVTSCNMAGLCESIKSETVVFDGTPPIHGHVLDGGTWSNANSTIILKWKSYDDPESGISSYFITIGKTHNGMEISRSIVNVVHNGDENSIQTGVFNILELIKSGDKIVFSIWARNKASLNGTIRRLTFIAVSNDQNNTGGNLIVERHSCSVSYCTNECTCTILGGKCNHIQNAHECTKSNNSQMSVNSKIALRILGSSSDDWTSSTRCLGVEWHSQNITVLRYEWSIGLNHMPYGYGIFDTTIEQIWHDISLQTRVVHCLPKKRQLLNGRQYVAYLRTWITENEYILTQSKPIIIDTTRPSIRRGRFIIDSDAECIRDKEFANNKALKTCWKGVFADEQSGIKEFKMMIGVSPGGHEISGIQSVGLATNFSWNFPDLEPGVRYYSSVEAVNFVGQSTKLTSDGITIDSTPPEAGIVFTTKFYHNERWLKEVTKISASWEGFTDFESSIDHYILSVVDADQNVIVQDLNVGFLNKYTITDLVLVHGMSYFINVRAVDMAGHSSNISMSEAITVDKTMPKGLLCKTFLEHSNITTKILTNQKQMIKDVFRLNHSTLYKVVIDGELDINIHDMVIDIDGNLYEVALNEQSSEISFMSKTSTSDIGVYVNSPQNQSLSLRITMLECKVSEIGDIEALVVRQISPNFLTIAANVMDKESEIRHIEMYFGTHSRGRQLKTIKATSPFTIHKVFMPISHGTTLHISAMAENNAGFKKYFYSNAIVWDHTPPNLHIKNVSVSYVDENGDTLTLITVDWKLHENESEVAYCQCAFGNSCLANETMNGNVLVTWTDVFSLTTEMEPYYIVYLGSDVGFSDLLQNFKTSNTEYLLSTKPKQVYAVITAKYATGSESTYRELININNF</sequence>
<gene>
    <name evidence="1" type="ORF">CGI_10007836</name>
</gene>
<dbReference type="InterPro" id="IPR003961">
    <property type="entry name" value="FN3_dom"/>
</dbReference>
<dbReference type="EMBL" id="JH819072">
    <property type="protein sequence ID" value="EKC19691.1"/>
    <property type="molecule type" value="Genomic_DNA"/>
</dbReference>
<evidence type="ECO:0000313" key="1">
    <source>
        <dbReference type="EMBL" id="EKC19691.1"/>
    </source>
</evidence>
<dbReference type="PANTHER" id="PTHR16897:SF2">
    <property type="entry name" value="OS03G0226600 PROTEIN"/>
    <property type="match status" value="1"/>
</dbReference>
<dbReference type="PANTHER" id="PTHR16897">
    <property type="entry name" value="OS10G0105400 PROTEIN"/>
    <property type="match status" value="1"/>
</dbReference>
<proteinExistence type="predicted"/>
<reference evidence="1" key="1">
    <citation type="journal article" date="2012" name="Nature">
        <title>The oyster genome reveals stress adaptation and complexity of shell formation.</title>
        <authorList>
            <person name="Zhang G."/>
            <person name="Fang X."/>
            <person name="Guo X."/>
            <person name="Li L."/>
            <person name="Luo R."/>
            <person name="Xu F."/>
            <person name="Yang P."/>
            <person name="Zhang L."/>
            <person name="Wang X."/>
            <person name="Qi H."/>
            <person name="Xiong Z."/>
            <person name="Que H."/>
            <person name="Xie Y."/>
            <person name="Holland P.W."/>
            <person name="Paps J."/>
            <person name="Zhu Y."/>
            <person name="Wu F."/>
            <person name="Chen Y."/>
            <person name="Wang J."/>
            <person name="Peng C."/>
            <person name="Meng J."/>
            <person name="Yang L."/>
            <person name="Liu J."/>
            <person name="Wen B."/>
            <person name="Zhang N."/>
            <person name="Huang Z."/>
            <person name="Zhu Q."/>
            <person name="Feng Y."/>
            <person name="Mount A."/>
            <person name="Hedgecock D."/>
            <person name="Xu Z."/>
            <person name="Liu Y."/>
            <person name="Domazet-Loso T."/>
            <person name="Du Y."/>
            <person name="Sun X."/>
            <person name="Zhang S."/>
            <person name="Liu B."/>
            <person name="Cheng P."/>
            <person name="Jiang X."/>
            <person name="Li J."/>
            <person name="Fan D."/>
            <person name="Wang W."/>
            <person name="Fu W."/>
            <person name="Wang T."/>
            <person name="Wang B."/>
            <person name="Zhang J."/>
            <person name="Peng Z."/>
            <person name="Li Y."/>
            <person name="Li N."/>
            <person name="Wang J."/>
            <person name="Chen M."/>
            <person name="He Y."/>
            <person name="Tan F."/>
            <person name="Song X."/>
            <person name="Zheng Q."/>
            <person name="Huang R."/>
            <person name="Yang H."/>
            <person name="Du X."/>
            <person name="Chen L."/>
            <person name="Yang M."/>
            <person name="Gaffney P.M."/>
            <person name="Wang S."/>
            <person name="Luo L."/>
            <person name="She Z."/>
            <person name="Ming Y."/>
            <person name="Huang W."/>
            <person name="Zhang S."/>
            <person name="Huang B."/>
            <person name="Zhang Y."/>
            <person name="Qu T."/>
            <person name="Ni P."/>
            <person name="Miao G."/>
            <person name="Wang J."/>
            <person name="Wang Q."/>
            <person name="Steinberg C.E."/>
            <person name="Wang H."/>
            <person name="Li N."/>
            <person name="Qian L."/>
            <person name="Zhang G."/>
            <person name="Li Y."/>
            <person name="Yang H."/>
            <person name="Liu X."/>
            <person name="Wang J."/>
            <person name="Yin Y."/>
            <person name="Wang J."/>
        </authorList>
    </citation>
    <scope>NUCLEOTIDE SEQUENCE [LARGE SCALE GENOMIC DNA]</scope>
    <source>
        <strain evidence="1">05x7-T-G4-1.051#20</strain>
    </source>
</reference>
<dbReference type="InParanoid" id="K1QDV7"/>
<dbReference type="CDD" id="cd00063">
    <property type="entry name" value="FN3"/>
    <property type="match status" value="1"/>
</dbReference>
<name>K1QDV7_MAGGI</name>
<protein>
    <submittedName>
        <fullName evidence="1">Uncharacterized protein</fullName>
    </submittedName>
</protein>
<dbReference type="SUPFAM" id="SSF49265">
    <property type="entry name" value="Fibronectin type III"/>
    <property type="match status" value="2"/>
</dbReference>
<accession>K1QDV7</accession>